<feature type="region of interest" description="Disordered" evidence="1">
    <location>
        <begin position="462"/>
        <end position="676"/>
    </location>
</feature>
<feature type="compositionally biased region" description="Polar residues" evidence="1">
    <location>
        <begin position="615"/>
        <end position="624"/>
    </location>
</feature>
<feature type="compositionally biased region" description="Basic and acidic residues" evidence="1">
    <location>
        <begin position="243"/>
        <end position="253"/>
    </location>
</feature>
<feature type="compositionally biased region" description="Basic and acidic residues" evidence="1">
    <location>
        <begin position="462"/>
        <end position="476"/>
    </location>
</feature>
<dbReference type="PANTHER" id="PTHR13526:SF8">
    <property type="entry name" value="TRANSCRIPTION FACTOR SPT20 HOMOLOG"/>
    <property type="match status" value="1"/>
</dbReference>
<feature type="compositionally biased region" description="Basic and acidic residues" evidence="1">
    <location>
        <begin position="496"/>
        <end position="511"/>
    </location>
</feature>
<evidence type="ECO:0000313" key="4">
    <source>
        <dbReference type="Proteomes" id="UP000730481"/>
    </source>
</evidence>
<feature type="compositionally biased region" description="Low complexity" evidence="1">
    <location>
        <begin position="32"/>
        <end position="44"/>
    </location>
</feature>
<dbReference type="EMBL" id="PVQB02000504">
    <property type="protein sequence ID" value="KAF4336318.1"/>
    <property type="molecule type" value="Genomic_DNA"/>
</dbReference>
<dbReference type="OrthoDB" id="1932706at2759"/>
<keyword evidence="4" id="KW-1185">Reference proteome</keyword>
<comment type="caution">
    <text evidence="3">The sequence shown here is derived from an EMBL/GenBank/DDBJ whole genome shotgun (WGS) entry which is preliminary data.</text>
</comment>
<protein>
    <submittedName>
        <fullName evidence="3">Positive cofactor 2</fullName>
    </submittedName>
</protein>
<feature type="region of interest" description="Disordered" evidence="1">
    <location>
        <begin position="1"/>
        <end position="93"/>
    </location>
</feature>
<reference evidence="3" key="2">
    <citation type="submission" date="2020-02" db="EMBL/GenBank/DDBJ databases">
        <title>Identification and distribution of gene clusters putatively required for synthesis of sphingolipid metabolism inhibitors in phylogenetically diverse species of the filamentous fungus Fusarium.</title>
        <authorList>
            <person name="Kim H.-S."/>
            <person name="Busman M."/>
            <person name="Brown D.W."/>
            <person name="Divon H."/>
            <person name="Uhlig S."/>
            <person name="Proctor R.H."/>
        </authorList>
    </citation>
    <scope>NUCLEOTIDE SEQUENCE</scope>
    <source>
        <strain evidence="3">NRRL 25174</strain>
    </source>
</reference>
<proteinExistence type="predicted"/>
<sequence>MAPVGPIVHQNVANKVKRPVPPGIQTNGSITSSKSSPSPSMSAKKPPPSAKHPPHSASDRAITASTVRPVNRARRETASQLQGRHSRNSAGLRSASIVADQSNHGAEPRPYIVTDSYILNKFTGRPPSLVCHLHATHFRFDNQDGVFPYKSPMRIFLDHVRSRTIPHDLLPFFTDAGVPFYDGCLIVQVHDHKSLAQAKSVAKPTKGKGSLLPSSIHNYNQCLTPSPNVPFPKESLSNVEGNPKAKDVAEKENAAVLPAPDEQKDKVTKPRVFTMVLHPTPESLQMDLLIKASTPRGLNDGPGQPPSTPMSLIPPTPTAGSMPPPAKRQKREKTELDGSNIHAAEGQILLATNAPLMLEPTKSAEETIILMEAMSHPKHAEAPPQPKTRKRTVAEMAADEAAAAETERFMLVADERLAPSASGAQNGGAADGEASGNAAAFEPRFERFKVLADISREHAEKKEQEKLKQLENDRKLQQAKQQQQQDAVALAQKQNAEQERARREAAAREAQMRQAEAQRQAQARAQAANQNNQNNQNAAQRVNGNQPQHGHPQSNAVTNGVNNSGAVGTPQMANNIPPQAQPRFQAQITQPPASSPVAHQGTPQHMSSPMVGSVPMQQTNSGMANSPPRPSSVVQNPAAMSVPMAHNMSSRGSQQSHPSGTPRMPHSTPNMAQGTPINRSAMAATPRMSQASPPPAMMAQNSQPGQGMMMNGQGMNPMNQQQLMAQMAQQRAVQQQQQMAMQNGINGGNMSQMSPQQQQMMQAMQRQLIAQQQAQQQGNMMTPQQQQQHQQLAAQYAQQMQNAGGGQMRQMTPQVQAQLQQMMRMGQMNGQMGNSPMQRQVSGQMMNNGMNLQAYQAMQQQRQQQAQQQAQQQGNMMSPQQQQQHQQSQQQMGQMGQMAQQNPIQAQLQHQARMLYNRTLSQITQKYGGTENIPQEMLEKIKSQSMAQAQTMMQASMAQRRQQQQMMMQQQQQQQMQQQMQQQQMQQQLQQQMQGMNGMMGGPQGM</sequence>
<evidence type="ECO:0000256" key="1">
    <source>
        <dbReference type="SAM" id="MobiDB-lite"/>
    </source>
</evidence>
<dbReference type="InterPro" id="IPR021950">
    <property type="entry name" value="Spt20"/>
</dbReference>
<dbReference type="GO" id="GO:0000124">
    <property type="term" value="C:SAGA complex"/>
    <property type="evidence" value="ECO:0007669"/>
    <property type="project" value="InterPro"/>
</dbReference>
<name>A0A9P5ACW6_9HYPO</name>
<evidence type="ECO:0000259" key="2">
    <source>
        <dbReference type="Pfam" id="PF12090"/>
    </source>
</evidence>
<organism evidence="3 4">
    <name type="scientific">Fusarium beomiforme</name>
    <dbReference type="NCBI Taxonomy" id="44412"/>
    <lineage>
        <taxon>Eukaryota</taxon>
        <taxon>Fungi</taxon>
        <taxon>Dikarya</taxon>
        <taxon>Ascomycota</taxon>
        <taxon>Pezizomycotina</taxon>
        <taxon>Sordariomycetes</taxon>
        <taxon>Hypocreomycetidae</taxon>
        <taxon>Hypocreales</taxon>
        <taxon>Nectriaceae</taxon>
        <taxon>Fusarium</taxon>
        <taxon>Fusarium burgessii species complex</taxon>
    </lineage>
</organism>
<feature type="region of interest" description="Disordered" evidence="1">
    <location>
        <begin position="293"/>
        <end position="335"/>
    </location>
</feature>
<dbReference type="GO" id="GO:0003712">
    <property type="term" value="F:transcription coregulator activity"/>
    <property type="evidence" value="ECO:0007669"/>
    <property type="project" value="InterPro"/>
</dbReference>
<feature type="domain" description="Spt20-like SEP" evidence="2">
    <location>
        <begin position="125"/>
        <end position="372"/>
    </location>
</feature>
<dbReference type="GO" id="GO:0006357">
    <property type="term" value="P:regulation of transcription by RNA polymerase II"/>
    <property type="evidence" value="ECO:0007669"/>
    <property type="project" value="TreeGrafter"/>
</dbReference>
<dbReference type="Pfam" id="PF12090">
    <property type="entry name" value="Spt20_SEP"/>
    <property type="match status" value="1"/>
</dbReference>
<reference evidence="3" key="1">
    <citation type="journal article" date="2017" name="Mycologia">
        <title>Fusarium algeriense, sp. nov., a novel toxigenic crown rot pathogen of durum wheat from Algeria is nested in the Fusarium burgessii species complex.</title>
        <authorList>
            <person name="Laraba I."/>
            <person name="Keddad A."/>
            <person name="Boureghda H."/>
            <person name="Abdallah N."/>
            <person name="Vaughan M.M."/>
            <person name="Proctor R.H."/>
            <person name="Busman M."/>
            <person name="O'Donnell K."/>
        </authorList>
    </citation>
    <scope>NUCLEOTIDE SEQUENCE</scope>
    <source>
        <strain evidence="3">NRRL 25174</strain>
    </source>
</reference>
<dbReference type="InterPro" id="IPR046468">
    <property type="entry name" value="Spt20-like_SEP"/>
</dbReference>
<feature type="region of interest" description="Disordered" evidence="1">
    <location>
        <begin position="227"/>
        <end position="265"/>
    </location>
</feature>
<gene>
    <name evidence="3" type="ORF">FBEOM_9771</name>
</gene>
<dbReference type="Proteomes" id="UP000730481">
    <property type="component" value="Unassembled WGS sequence"/>
</dbReference>
<feature type="compositionally biased region" description="Polar residues" evidence="1">
    <location>
        <begin position="667"/>
        <end position="676"/>
    </location>
</feature>
<evidence type="ECO:0000313" key="3">
    <source>
        <dbReference type="EMBL" id="KAF4336318.1"/>
    </source>
</evidence>
<feature type="compositionally biased region" description="Polar residues" evidence="1">
    <location>
        <begin position="78"/>
        <end position="91"/>
    </location>
</feature>
<dbReference type="AlphaFoldDB" id="A0A9P5ACW6"/>
<feature type="compositionally biased region" description="Polar residues" evidence="1">
    <location>
        <begin position="647"/>
        <end position="659"/>
    </location>
</feature>
<accession>A0A9P5ACW6</accession>
<feature type="region of interest" description="Disordered" evidence="1">
    <location>
        <begin position="865"/>
        <end position="894"/>
    </location>
</feature>
<dbReference type="PANTHER" id="PTHR13526">
    <property type="entry name" value="TRANSCRIPTION FACTOR SPT20 HOMOLOG"/>
    <property type="match status" value="1"/>
</dbReference>
<feature type="compositionally biased region" description="Low complexity" evidence="1">
    <location>
        <begin position="512"/>
        <end position="541"/>
    </location>
</feature>
<feature type="compositionally biased region" description="Pro residues" evidence="1">
    <location>
        <begin position="303"/>
        <end position="326"/>
    </location>
</feature>
<feature type="compositionally biased region" description="Polar residues" evidence="1">
    <location>
        <begin position="542"/>
        <end position="592"/>
    </location>
</feature>
<feature type="compositionally biased region" description="Low complexity" evidence="1">
    <location>
        <begin position="478"/>
        <end position="495"/>
    </location>
</feature>